<feature type="transmembrane region" description="Helical" evidence="1">
    <location>
        <begin position="13"/>
        <end position="36"/>
    </location>
</feature>
<name>C9ZT71_TRYB9</name>
<gene>
    <name evidence="2" type="ORF">TbgDal_VII5170</name>
</gene>
<protein>
    <submittedName>
        <fullName evidence="2">Uncharacterized protein</fullName>
    </submittedName>
</protein>
<dbReference type="KEGG" id="tbg:TbgDal_VII5170"/>
<evidence type="ECO:0000313" key="3">
    <source>
        <dbReference type="Proteomes" id="UP000002316"/>
    </source>
</evidence>
<reference evidence="3" key="1">
    <citation type="journal article" date="2010" name="PLoS Negl. Trop. Dis.">
        <title>The genome sequence of Trypanosoma brucei gambiense, causative agent of chronic human african trypanosomiasis.</title>
        <authorList>
            <person name="Jackson A.P."/>
            <person name="Sanders M."/>
            <person name="Berry A."/>
            <person name="McQuillan J."/>
            <person name="Aslett M.A."/>
            <person name="Quail M.A."/>
            <person name="Chukualim B."/>
            <person name="Capewell P."/>
            <person name="MacLeod A."/>
            <person name="Melville S.E."/>
            <person name="Gibson W."/>
            <person name="Barry J.D."/>
            <person name="Berriman M."/>
            <person name="Hertz-Fowler C."/>
        </authorList>
    </citation>
    <scope>NUCLEOTIDE SEQUENCE [LARGE SCALE GENOMIC DNA]</scope>
    <source>
        <strain evidence="3">MHOM/CI/86/DAL972</strain>
    </source>
</reference>
<dbReference type="RefSeq" id="XP_011774886.1">
    <property type="nucleotide sequence ID" value="XM_011776584.1"/>
</dbReference>
<keyword evidence="1" id="KW-0472">Membrane</keyword>
<keyword evidence="1" id="KW-1133">Transmembrane helix</keyword>
<dbReference type="EMBL" id="FN554970">
    <property type="protein sequence ID" value="CBH12606.1"/>
    <property type="molecule type" value="Genomic_DNA"/>
</dbReference>
<evidence type="ECO:0000256" key="1">
    <source>
        <dbReference type="SAM" id="Phobius"/>
    </source>
</evidence>
<dbReference type="Proteomes" id="UP000002316">
    <property type="component" value="Chromosome 7"/>
</dbReference>
<organism evidence="2 3">
    <name type="scientific">Trypanosoma brucei gambiense (strain MHOM/CI/86/DAL972)</name>
    <dbReference type="NCBI Taxonomy" id="679716"/>
    <lineage>
        <taxon>Eukaryota</taxon>
        <taxon>Discoba</taxon>
        <taxon>Euglenozoa</taxon>
        <taxon>Kinetoplastea</taxon>
        <taxon>Metakinetoplastina</taxon>
        <taxon>Trypanosomatida</taxon>
        <taxon>Trypanosomatidae</taxon>
        <taxon>Trypanosoma</taxon>
    </lineage>
</organism>
<evidence type="ECO:0000313" key="2">
    <source>
        <dbReference type="EMBL" id="CBH12606.1"/>
    </source>
</evidence>
<sequence length="103" mass="11892">MSQSRFYSSNKDYLGLTGCGASFFFFSFYIVLFPFCRICPIPFLPSLTLLFSSFPFVVCSFDGDISKYLLFLYGMPFGTVRYPWVFIHFGSHNGFMVLLCYVL</sequence>
<feature type="transmembrane region" description="Helical" evidence="1">
    <location>
        <begin position="43"/>
        <end position="63"/>
    </location>
</feature>
<accession>C9ZT71</accession>
<keyword evidence="1" id="KW-0812">Transmembrane</keyword>
<dbReference type="GeneID" id="23862757"/>
<dbReference type="AlphaFoldDB" id="C9ZT71"/>
<proteinExistence type="predicted"/>